<protein>
    <submittedName>
        <fullName evidence="1">Uncharacterized protein</fullName>
    </submittedName>
</protein>
<organism evidence="1 2">
    <name type="scientific">Paracoccus pacificus</name>
    <dbReference type="NCBI Taxonomy" id="1463598"/>
    <lineage>
        <taxon>Bacteria</taxon>
        <taxon>Pseudomonadati</taxon>
        <taxon>Pseudomonadota</taxon>
        <taxon>Alphaproteobacteria</taxon>
        <taxon>Rhodobacterales</taxon>
        <taxon>Paracoccaceae</taxon>
        <taxon>Paracoccus</taxon>
    </lineage>
</organism>
<gene>
    <name evidence="1" type="ORF">ACFSCT_00085</name>
</gene>
<sequence length="66" mass="7482">MPILARYSRLNVLISAGGGAVIRAAAMKINPRTRFDLARRGDRHDDGRDRLHHQHDARDLAARIRL</sequence>
<name>A0ABW4R2E2_9RHOB</name>
<keyword evidence="2" id="KW-1185">Reference proteome</keyword>
<evidence type="ECO:0000313" key="2">
    <source>
        <dbReference type="Proteomes" id="UP001597213"/>
    </source>
</evidence>
<reference evidence="2" key="1">
    <citation type="journal article" date="2019" name="Int. J. Syst. Evol. Microbiol.">
        <title>The Global Catalogue of Microorganisms (GCM) 10K type strain sequencing project: providing services to taxonomists for standard genome sequencing and annotation.</title>
        <authorList>
            <consortium name="The Broad Institute Genomics Platform"/>
            <consortium name="The Broad Institute Genome Sequencing Center for Infectious Disease"/>
            <person name="Wu L."/>
            <person name="Ma J."/>
        </authorList>
    </citation>
    <scope>NUCLEOTIDE SEQUENCE [LARGE SCALE GENOMIC DNA]</scope>
    <source>
        <strain evidence="2">CCUG 56029</strain>
    </source>
</reference>
<comment type="caution">
    <text evidence="1">The sequence shown here is derived from an EMBL/GenBank/DDBJ whole genome shotgun (WGS) entry which is preliminary data.</text>
</comment>
<dbReference type="Proteomes" id="UP001597213">
    <property type="component" value="Unassembled WGS sequence"/>
</dbReference>
<dbReference type="EMBL" id="JBHUEN010000001">
    <property type="protein sequence ID" value="MFD1880110.1"/>
    <property type="molecule type" value="Genomic_DNA"/>
</dbReference>
<evidence type="ECO:0000313" key="1">
    <source>
        <dbReference type="EMBL" id="MFD1880110.1"/>
    </source>
</evidence>
<accession>A0ABW4R2E2</accession>
<dbReference type="RefSeq" id="WP_143794999.1">
    <property type="nucleotide sequence ID" value="NZ_JBHUEN010000001.1"/>
</dbReference>
<proteinExistence type="predicted"/>